<dbReference type="Proteomes" id="UP000477285">
    <property type="component" value="Unassembled WGS sequence"/>
</dbReference>
<dbReference type="InterPro" id="IPR011664">
    <property type="entry name" value="Abi_system_AbiD/AbiF-like"/>
</dbReference>
<evidence type="ECO:0000313" key="2">
    <source>
        <dbReference type="Proteomes" id="UP000477285"/>
    </source>
</evidence>
<organism evidence="1 2">
    <name type="scientific">Blautia wexlerae</name>
    <dbReference type="NCBI Taxonomy" id="418240"/>
    <lineage>
        <taxon>Bacteria</taxon>
        <taxon>Bacillati</taxon>
        <taxon>Bacillota</taxon>
        <taxon>Clostridia</taxon>
        <taxon>Lachnospirales</taxon>
        <taxon>Lachnospiraceae</taxon>
        <taxon>Blautia</taxon>
    </lineage>
</organism>
<evidence type="ECO:0008006" key="3">
    <source>
        <dbReference type="Google" id="ProtNLM"/>
    </source>
</evidence>
<protein>
    <recommendedName>
        <fullName evidence="3">Abi family protein</fullName>
    </recommendedName>
</protein>
<dbReference type="AlphaFoldDB" id="A0A6L8T0R4"/>
<dbReference type="Pfam" id="PF07751">
    <property type="entry name" value="Abi_2"/>
    <property type="match status" value="1"/>
</dbReference>
<gene>
    <name evidence="1" type="ORF">GT728_06840</name>
</gene>
<dbReference type="RefSeq" id="WP_161233578.1">
    <property type="nucleotide sequence ID" value="NZ_WWVI01000010.1"/>
</dbReference>
<dbReference type="EMBL" id="WWVQ01000012">
    <property type="protein sequence ID" value="MZL32925.1"/>
    <property type="molecule type" value="Genomic_DNA"/>
</dbReference>
<comment type="caution">
    <text evidence="1">The sequence shown here is derived from an EMBL/GenBank/DDBJ whole genome shotgun (WGS) entry which is preliminary data.</text>
</comment>
<evidence type="ECO:0000313" key="1">
    <source>
        <dbReference type="EMBL" id="MZL32925.1"/>
    </source>
</evidence>
<name>A0A6L8T0R4_9FIRM</name>
<accession>A0A6L8T0R4</accession>
<sequence length="261" mass="29893">MADKSYKSYRQQLNILRSRGMVIGKGSQGSRVMRILERENYYNVINGYKELFLASKATATADEAYKTGTTFDEVYALYNFDRELRNIYLKYLLKLENTFKTVIAHEFSAKYGHDNYLKIENFDNSTERNISSSIKLIGDIQQEIARQMSKHHQVVTHYMTEHGYIPLWVLVNVLTFGKIENFSVLGIVRAADGSYTYGTNDAYAIAIMFALLLSKSDLNDFISSMRTAFGKLQKQLHTISAADIMSIMGYDTNWTNLVNLI</sequence>
<reference evidence="1 2" key="1">
    <citation type="journal article" date="2019" name="Nat. Med.">
        <title>A library of human gut bacterial isolates paired with longitudinal multiomics data enables mechanistic microbiome research.</title>
        <authorList>
            <person name="Poyet M."/>
            <person name="Groussin M."/>
            <person name="Gibbons S.M."/>
            <person name="Avila-Pacheco J."/>
            <person name="Jiang X."/>
            <person name="Kearney S.M."/>
            <person name="Perrotta A.R."/>
            <person name="Berdy B."/>
            <person name="Zhao S."/>
            <person name="Lieberman T.D."/>
            <person name="Swanson P.K."/>
            <person name="Smith M."/>
            <person name="Roesemann S."/>
            <person name="Alexander J.E."/>
            <person name="Rich S.A."/>
            <person name="Livny J."/>
            <person name="Vlamakis H."/>
            <person name="Clish C."/>
            <person name="Bullock K."/>
            <person name="Deik A."/>
            <person name="Scott J."/>
            <person name="Pierce K.A."/>
            <person name="Xavier R.J."/>
            <person name="Alm E.J."/>
        </authorList>
    </citation>
    <scope>NUCLEOTIDE SEQUENCE [LARGE SCALE GENOMIC DNA]</scope>
    <source>
        <strain evidence="1 2">BIOML-A1</strain>
    </source>
</reference>
<proteinExistence type="predicted"/>